<accession>A0A382Y4I1</accession>
<feature type="non-terminal residue" evidence="2">
    <location>
        <position position="1"/>
    </location>
</feature>
<evidence type="ECO:0000259" key="1">
    <source>
        <dbReference type="Pfam" id="PF16798"/>
    </source>
</evidence>
<proteinExistence type="predicted"/>
<gene>
    <name evidence="2" type="ORF">METZ01_LOCUS430609</name>
</gene>
<feature type="domain" description="DUF5069" evidence="1">
    <location>
        <begin position="1"/>
        <end position="86"/>
    </location>
</feature>
<reference evidence="2" key="1">
    <citation type="submission" date="2018-05" db="EMBL/GenBank/DDBJ databases">
        <authorList>
            <person name="Lanie J.A."/>
            <person name="Ng W.-L."/>
            <person name="Kazmierczak K.M."/>
            <person name="Andrzejewski T.M."/>
            <person name="Davidsen T.M."/>
            <person name="Wayne K.J."/>
            <person name="Tettelin H."/>
            <person name="Glass J.I."/>
            <person name="Rusch D."/>
            <person name="Podicherti R."/>
            <person name="Tsui H.-C.T."/>
            <person name="Winkler M.E."/>
        </authorList>
    </citation>
    <scope>NUCLEOTIDE SEQUENCE</scope>
</reference>
<dbReference type="AlphaFoldDB" id="A0A382Y4I1"/>
<dbReference type="InterPro" id="IPR031849">
    <property type="entry name" value="DUF5069"/>
</dbReference>
<evidence type="ECO:0000313" key="2">
    <source>
        <dbReference type="EMBL" id="SVD77755.1"/>
    </source>
</evidence>
<protein>
    <recommendedName>
        <fullName evidence="1">DUF5069 domain-containing protein</fullName>
    </recommendedName>
</protein>
<dbReference type="Pfam" id="PF16798">
    <property type="entry name" value="DUF5069"/>
    <property type="match status" value="1"/>
</dbReference>
<name>A0A382Y4I1_9ZZZZ</name>
<sequence length="87" mass="9661">GLDVEEFVSVVNNTITDGQVADWVHENVEVDVSTQKLFNDAVGNYGADESNNELRELLALRKKEAGMGDRDDVQCFVDFIDADEGRI</sequence>
<organism evidence="2">
    <name type="scientific">marine metagenome</name>
    <dbReference type="NCBI Taxonomy" id="408172"/>
    <lineage>
        <taxon>unclassified sequences</taxon>
        <taxon>metagenomes</taxon>
        <taxon>ecological metagenomes</taxon>
    </lineage>
</organism>
<dbReference type="EMBL" id="UINC01172604">
    <property type="protein sequence ID" value="SVD77755.1"/>
    <property type="molecule type" value="Genomic_DNA"/>
</dbReference>